<feature type="transmembrane region" description="Helical" evidence="5">
    <location>
        <begin position="69"/>
        <end position="89"/>
    </location>
</feature>
<proteinExistence type="inferred from homology"/>
<dbReference type="EMBL" id="CP058215">
    <property type="protein sequence ID" value="QLC49754.1"/>
    <property type="molecule type" value="Genomic_DNA"/>
</dbReference>
<dbReference type="Proteomes" id="UP000509594">
    <property type="component" value="Chromosome"/>
</dbReference>
<feature type="transmembrane region" description="Helical" evidence="5">
    <location>
        <begin position="199"/>
        <end position="216"/>
    </location>
</feature>
<organism evidence="6 7">
    <name type="scientific">Methanolobus zinderi</name>
    <dbReference type="NCBI Taxonomy" id="536044"/>
    <lineage>
        <taxon>Archaea</taxon>
        <taxon>Methanobacteriati</taxon>
        <taxon>Methanobacteriota</taxon>
        <taxon>Stenosarchaea group</taxon>
        <taxon>Methanomicrobia</taxon>
        <taxon>Methanosarcinales</taxon>
        <taxon>Methanosarcinaceae</taxon>
        <taxon>Methanolobus</taxon>
    </lineage>
</organism>
<evidence type="ECO:0000313" key="7">
    <source>
        <dbReference type="Proteomes" id="UP000509594"/>
    </source>
</evidence>
<keyword evidence="4 5" id="KW-0472">Membrane</keyword>
<protein>
    <recommendedName>
        <fullName evidence="5">Probable membrane transporter protein</fullName>
    </recommendedName>
</protein>
<evidence type="ECO:0000256" key="3">
    <source>
        <dbReference type="ARBA" id="ARBA00022989"/>
    </source>
</evidence>
<comment type="similarity">
    <text evidence="5">Belongs to the 4-toluene sulfonate uptake permease (TSUP) (TC 2.A.102) family.</text>
</comment>
<dbReference type="Pfam" id="PF01925">
    <property type="entry name" value="TauE"/>
    <property type="match status" value="1"/>
</dbReference>
<accession>A0A7D5EE21</accession>
<keyword evidence="5" id="KW-1003">Cell membrane</keyword>
<dbReference type="InterPro" id="IPR002781">
    <property type="entry name" value="TM_pro_TauE-like"/>
</dbReference>
<dbReference type="InterPro" id="IPR051598">
    <property type="entry name" value="TSUP/Inactive_protease-like"/>
</dbReference>
<evidence type="ECO:0000256" key="5">
    <source>
        <dbReference type="RuleBase" id="RU363041"/>
    </source>
</evidence>
<evidence type="ECO:0000256" key="2">
    <source>
        <dbReference type="ARBA" id="ARBA00022692"/>
    </source>
</evidence>
<dbReference type="PANTHER" id="PTHR43701:SF2">
    <property type="entry name" value="MEMBRANE TRANSPORTER PROTEIN YJNA-RELATED"/>
    <property type="match status" value="1"/>
</dbReference>
<keyword evidence="2 5" id="KW-0812">Transmembrane</keyword>
<evidence type="ECO:0000313" key="6">
    <source>
        <dbReference type="EMBL" id="QLC49754.1"/>
    </source>
</evidence>
<gene>
    <name evidence="6" type="ORF">HWN40_05590</name>
</gene>
<dbReference type="OrthoDB" id="57422at2157"/>
<feature type="transmembrane region" description="Helical" evidence="5">
    <location>
        <begin position="7"/>
        <end position="33"/>
    </location>
</feature>
<dbReference type="PANTHER" id="PTHR43701">
    <property type="entry name" value="MEMBRANE TRANSPORTER PROTEIN MJ0441-RELATED"/>
    <property type="match status" value="1"/>
</dbReference>
<feature type="transmembrane region" description="Helical" evidence="5">
    <location>
        <begin position="39"/>
        <end position="62"/>
    </location>
</feature>
<evidence type="ECO:0000256" key="4">
    <source>
        <dbReference type="ARBA" id="ARBA00023136"/>
    </source>
</evidence>
<evidence type="ECO:0000256" key="1">
    <source>
        <dbReference type="ARBA" id="ARBA00004141"/>
    </source>
</evidence>
<feature type="transmembrane region" description="Helical" evidence="5">
    <location>
        <begin position="134"/>
        <end position="167"/>
    </location>
</feature>
<dbReference type="KEGG" id="mzi:HWN40_05590"/>
<feature type="transmembrane region" description="Helical" evidence="5">
    <location>
        <begin position="95"/>
        <end position="114"/>
    </location>
</feature>
<dbReference type="RefSeq" id="WP_176964810.1">
    <property type="nucleotide sequence ID" value="NZ_CP058215.1"/>
</dbReference>
<name>A0A7D5EE21_9EURY</name>
<sequence length="247" mass="26482">MEDMLIVLAVFIISIVFSMLGLGGAIFYVPFFYWTGMELVGAITTALLLNIVTSGSATVIYLRRKLVDLKIAVPFIAASAIGAQIGAYFTELVPVNVLLFLFAILMIIVGLEMIFSRAEKFYRKRKIEGSKKLILVTAGGMIVGILSGMLGIGGGSFIVPMLLLLGYGIKRAAATSGFIVIFTSLSGFIAHADTWEPDLSLVIYIVIASFAGAQLGSHLMSGKMKSDTLKKLFGVVLLLMAIRIISG</sequence>
<keyword evidence="3 5" id="KW-1133">Transmembrane helix</keyword>
<dbReference type="GeneID" id="55821127"/>
<dbReference type="AlphaFoldDB" id="A0A7D5EE21"/>
<reference evidence="6 7" key="1">
    <citation type="submission" date="2020-06" db="EMBL/GenBank/DDBJ databases">
        <title>Methanolobus halotolerans sp. nov., isolated from a saline lake Tus in Siberia.</title>
        <authorList>
            <person name="Shen Y."/>
            <person name="Chen S.-C."/>
            <person name="Lai M.-C."/>
            <person name="Huang H.-H."/>
            <person name="Chiu H.-H."/>
            <person name="Tang S.-L."/>
            <person name="Rogozin D.Y."/>
            <person name="Degermendzhy A.G."/>
        </authorList>
    </citation>
    <scope>NUCLEOTIDE SEQUENCE [LARGE SCALE GENOMIC DNA]</scope>
    <source>
        <strain evidence="6 7">DSM 21339</strain>
    </source>
</reference>
<dbReference type="GO" id="GO:0005886">
    <property type="term" value="C:plasma membrane"/>
    <property type="evidence" value="ECO:0007669"/>
    <property type="project" value="UniProtKB-SubCell"/>
</dbReference>
<keyword evidence="7" id="KW-1185">Reference proteome</keyword>
<feature type="transmembrane region" description="Helical" evidence="5">
    <location>
        <begin position="173"/>
        <end position="192"/>
    </location>
</feature>
<comment type="subcellular location">
    <subcellularLocation>
        <location evidence="5">Cell membrane</location>
        <topology evidence="5">Multi-pass membrane protein</topology>
    </subcellularLocation>
    <subcellularLocation>
        <location evidence="1">Membrane</location>
        <topology evidence="1">Multi-pass membrane protein</topology>
    </subcellularLocation>
</comment>